<dbReference type="Gene3D" id="1.20.58.1000">
    <property type="entry name" value="Metal-sensitive repressor, helix protomer"/>
    <property type="match status" value="1"/>
</dbReference>
<gene>
    <name evidence="1" type="ORF">S12H4_43790</name>
</gene>
<dbReference type="GO" id="GO:0003677">
    <property type="term" value="F:DNA binding"/>
    <property type="evidence" value="ECO:0007669"/>
    <property type="project" value="InterPro"/>
</dbReference>
<dbReference type="InterPro" id="IPR038390">
    <property type="entry name" value="Metal_Tscrpt_repr_sf"/>
</dbReference>
<proteinExistence type="predicted"/>
<reference evidence="1" key="1">
    <citation type="journal article" date="2014" name="Front. Microbiol.">
        <title>High frequency of phylogenetically diverse reductive dehalogenase-homologous genes in deep subseafloor sedimentary metagenomes.</title>
        <authorList>
            <person name="Kawai M."/>
            <person name="Futagami T."/>
            <person name="Toyoda A."/>
            <person name="Takaki Y."/>
            <person name="Nishi S."/>
            <person name="Hori S."/>
            <person name="Arai W."/>
            <person name="Tsubouchi T."/>
            <person name="Morono Y."/>
            <person name="Uchiyama I."/>
            <person name="Ito T."/>
            <person name="Fujiyama A."/>
            <person name="Inagaki F."/>
            <person name="Takami H."/>
        </authorList>
    </citation>
    <scope>NUCLEOTIDE SEQUENCE</scope>
    <source>
        <strain evidence="1">Expedition CK06-06</strain>
    </source>
</reference>
<dbReference type="GO" id="GO:0046872">
    <property type="term" value="F:metal ion binding"/>
    <property type="evidence" value="ECO:0007669"/>
    <property type="project" value="InterPro"/>
</dbReference>
<dbReference type="PANTHER" id="PTHR33677">
    <property type="entry name" value="TRANSCRIPTIONAL REPRESSOR FRMR-RELATED"/>
    <property type="match status" value="1"/>
</dbReference>
<dbReference type="InterPro" id="IPR003735">
    <property type="entry name" value="Metal_Tscrpt_repr"/>
</dbReference>
<comment type="caution">
    <text evidence="1">The sequence shown here is derived from an EMBL/GenBank/DDBJ whole genome shotgun (WGS) entry which is preliminary data.</text>
</comment>
<dbReference type="CDD" id="cd10148">
    <property type="entry name" value="CsoR-like_DUF156"/>
    <property type="match status" value="1"/>
</dbReference>
<dbReference type="GO" id="GO:0006355">
    <property type="term" value="P:regulation of DNA-templated transcription"/>
    <property type="evidence" value="ECO:0007669"/>
    <property type="project" value="InterPro"/>
</dbReference>
<dbReference type="AlphaFoldDB" id="X1TZJ4"/>
<accession>X1TZJ4</accession>
<sequence length="67" mass="7898">MIEKRRYCIDVVMQIEAAESALHGVAEIILKNHLETCVLKAFRSKDLDERMQKVNELIDLYRKVHSR</sequence>
<dbReference type="EMBL" id="BARW01026917">
    <property type="protein sequence ID" value="GAJ10689.1"/>
    <property type="molecule type" value="Genomic_DNA"/>
</dbReference>
<dbReference type="Pfam" id="PF02583">
    <property type="entry name" value="Trns_repr_metal"/>
    <property type="match status" value="1"/>
</dbReference>
<name>X1TZJ4_9ZZZZ</name>
<evidence type="ECO:0000313" key="1">
    <source>
        <dbReference type="EMBL" id="GAJ10689.1"/>
    </source>
</evidence>
<organism evidence="1">
    <name type="scientific">marine sediment metagenome</name>
    <dbReference type="NCBI Taxonomy" id="412755"/>
    <lineage>
        <taxon>unclassified sequences</taxon>
        <taxon>metagenomes</taxon>
        <taxon>ecological metagenomes</taxon>
    </lineage>
</organism>
<protein>
    <submittedName>
        <fullName evidence="1">Uncharacterized protein</fullName>
    </submittedName>
</protein>